<reference evidence="2 3" key="1">
    <citation type="submission" date="2017-05" db="EMBL/GenBank/DDBJ databases">
        <title>Vagococcus spp. assemblies.</title>
        <authorList>
            <person name="Gulvik C.A."/>
        </authorList>
    </citation>
    <scope>NUCLEOTIDE SEQUENCE [LARGE SCALE GENOMIC DNA]</scope>
    <source>
        <strain evidence="2 3">SS1714</strain>
    </source>
</reference>
<accession>A0A430B652</accession>
<protein>
    <submittedName>
        <fullName evidence="2">Uncharacterized protein</fullName>
    </submittedName>
</protein>
<dbReference type="RefSeq" id="WP_187559347.1">
    <property type="nucleotide sequence ID" value="NZ_CP060720.1"/>
</dbReference>
<feature type="transmembrane region" description="Helical" evidence="1">
    <location>
        <begin position="29"/>
        <end position="52"/>
    </location>
</feature>
<keyword evidence="1" id="KW-0812">Transmembrane</keyword>
<keyword evidence="3" id="KW-1185">Reference proteome</keyword>
<evidence type="ECO:0000313" key="2">
    <source>
        <dbReference type="EMBL" id="RSU15790.1"/>
    </source>
</evidence>
<feature type="transmembrane region" description="Helical" evidence="1">
    <location>
        <begin position="88"/>
        <end position="105"/>
    </location>
</feature>
<name>A0A430B652_9ENTE</name>
<feature type="transmembrane region" description="Helical" evidence="1">
    <location>
        <begin position="58"/>
        <end position="76"/>
    </location>
</feature>
<dbReference type="AlphaFoldDB" id="A0A430B652"/>
<feature type="transmembrane region" description="Helical" evidence="1">
    <location>
        <begin position="142"/>
        <end position="162"/>
    </location>
</feature>
<organism evidence="2 3">
    <name type="scientific">Vagococcus carniphilus</name>
    <dbReference type="NCBI Taxonomy" id="218144"/>
    <lineage>
        <taxon>Bacteria</taxon>
        <taxon>Bacillati</taxon>
        <taxon>Bacillota</taxon>
        <taxon>Bacilli</taxon>
        <taxon>Lactobacillales</taxon>
        <taxon>Enterococcaceae</taxon>
        <taxon>Vagococcus</taxon>
    </lineage>
</organism>
<gene>
    <name evidence="2" type="ORF">CBF28_04970</name>
</gene>
<comment type="caution">
    <text evidence="2">The sequence shown here is derived from an EMBL/GenBank/DDBJ whole genome shotgun (WGS) entry which is preliminary data.</text>
</comment>
<dbReference type="GeneID" id="95581644"/>
<keyword evidence="1" id="KW-1133">Transmembrane helix</keyword>
<sequence>MNENTNKQDIFSYPAYNHLKTELYYWKKILSFILISIGLLSFILNFITWHIYSTLWSIPISLGAVYIYRVLIWILFDQSYKRIGKFLWINFSYLVALITISSFLFKSFNLVMNILFPIMIVSMIIFISFLSVGDKTTIYKDFWYLIFTFLGNSCYFFIFFYLTFKITVPTIIFSLTFILITVLAIFLIKLKTIQVYLSSSFYK</sequence>
<feature type="transmembrane region" description="Helical" evidence="1">
    <location>
        <begin position="111"/>
        <end position="130"/>
    </location>
</feature>
<evidence type="ECO:0000313" key="3">
    <source>
        <dbReference type="Proteomes" id="UP000288028"/>
    </source>
</evidence>
<proteinExistence type="predicted"/>
<dbReference type="EMBL" id="NGKB01000004">
    <property type="protein sequence ID" value="RSU15790.1"/>
    <property type="molecule type" value="Genomic_DNA"/>
</dbReference>
<evidence type="ECO:0000256" key="1">
    <source>
        <dbReference type="SAM" id="Phobius"/>
    </source>
</evidence>
<feature type="transmembrane region" description="Helical" evidence="1">
    <location>
        <begin position="168"/>
        <end position="188"/>
    </location>
</feature>
<keyword evidence="1" id="KW-0472">Membrane</keyword>
<dbReference type="Proteomes" id="UP000288028">
    <property type="component" value="Unassembled WGS sequence"/>
</dbReference>